<dbReference type="Pfam" id="PF02589">
    <property type="entry name" value="LUD_dom"/>
    <property type="match status" value="1"/>
</dbReference>
<dbReference type="PANTHER" id="PTHR43682:SF1">
    <property type="entry name" value="LACTATE UTILIZATION PROTEIN C"/>
    <property type="match status" value="1"/>
</dbReference>
<reference evidence="2 3" key="1">
    <citation type="submission" date="2019-07" db="EMBL/GenBank/DDBJ databases">
        <title>Genome sequencing of 100 strains of the haloalkaliphilic chemolithoautotrophic sulfur-oxidizing bacterium Thioalkalivibrio.</title>
        <authorList>
            <person name="Muyzer G."/>
        </authorList>
    </citation>
    <scope>NUCLEOTIDE SEQUENCE [LARGE SCALE GENOMIC DNA]</scope>
    <source>
        <strain evidence="2 3">ASO4-4</strain>
    </source>
</reference>
<name>A0A562RDT9_9BACT</name>
<dbReference type="RefSeq" id="WP_144686015.1">
    <property type="nucleotide sequence ID" value="NZ_VLLC01000026.1"/>
</dbReference>
<proteinExistence type="predicted"/>
<dbReference type="Gene3D" id="3.40.50.10420">
    <property type="entry name" value="NagB/RpiA/CoA transferase-like"/>
    <property type="match status" value="1"/>
</dbReference>
<dbReference type="AlphaFoldDB" id="A0A562RDT9"/>
<dbReference type="PANTHER" id="PTHR43682">
    <property type="entry name" value="LACTATE UTILIZATION PROTEIN C"/>
    <property type="match status" value="1"/>
</dbReference>
<dbReference type="OrthoDB" id="9794187at2"/>
<sequence length="191" mass="20530">MENGKNKELFKEKAEAIQTLVSSAATPEVIAAYTVDLTADQGGKTIALAGFDEETLAALLPDLKEKAKAKGIEVLEPPFRPHLENIHTGLTPALWGIAQTGTLVLRSADENLRIATMLAETHVCVLDPATIYPSTDELAPLLDAAIKENGAAYMAFITGPSRTADIERVLSIGVHGPEFLHILFKEEKADD</sequence>
<dbReference type="SUPFAM" id="SSF100950">
    <property type="entry name" value="NagB/RpiA/CoA transferase-like"/>
    <property type="match status" value="1"/>
</dbReference>
<protein>
    <submittedName>
        <fullName evidence="2">L-lactate dehydrogenase complex protein LldG</fullName>
    </submittedName>
</protein>
<evidence type="ECO:0000313" key="2">
    <source>
        <dbReference type="EMBL" id="TWI67222.1"/>
    </source>
</evidence>
<dbReference type="InterPro" id="IPR003741">
    <property type="entry name" value="LUD_dom"/>
</dbReference>
<dbReference type="EMBL" id="VLLC01000026">
    <property type="protein sequence ID" value="TWI67222.1"/>
    <property type="molecule type" value="Genomic_DNA"/>
</dbReference>
<gene>
    <name evidence="2" type="ORF">LZ24_02754</name>
</gene>
<dbReference type="InterPro" id="IPR024185">
    <property type="entry name" value="FTHF_cligase-like_sf"/>
</dbReference>
<feature type="domain" description="LUD" evidence="1">
    <location>
        <begin position="8"/>
        <end position="184"/>
    </location>
</feature>
<organism evidence="2 3">
    <name type="scientific">Desulfobotulus alkaliphilus</name>
    <dbReference type="NCBI Taxonomy" id="622671"/>
    <lineage>
        <taxon>Bacteria</taxon>
        <taxon>Pseudomonadati</taxon>
        <taxon>Thermodesulfobacteriota</taxon>
        <taxon>Desulfobacteria</taxon>
        <taxon>Desulfobacterales</taxon>
        <taxon>Desulfobacteraceae</taxon>
        <taxon>Desulfobotulus</taxon>
    </lineage>
</organism>
<dbReference type="Proteomes" id="UP000318307">
    <property type="component" value="Unassembled WGS sequence"/>
</dbReference>
<comment type="caution">
    <text evidence="2">The sequence shown here is derived from an EMBL/GenBank/DDBJ whole genome shotgun (WGS) entry which is preliminary data.</text>
</comment>
<evidence type="ECO:0000313" key="3">
    <source>
        <dbReference type="Proteomes" id="UP000318307"/>
    </source>
</evidence>
<accession>A0A562RDT9</accession>
<evidence type="ECO:0000259" key="1">
    <source>
        <dbReference type="Pfam" id="PF02589"/>
    </source>
</evidence>
<keyword evidence="3" id="KW-1185">Reference proteome</keyword>
<dbReference type="InterPro" id="IPR037171">
    <property type="entry name" value="NagB/RpiA_transferase-like"/>
</dbReference>